<comment type="function">
    <text evidence="6">A DNA fragment of approximately 900 base pairs, adjacent to the fljB (H2) gene, which specifies the synthesis of phase-2 flagellin, can exist in either orientation with respect to fljB. The orientation of the inversion region controls expression of fljB. The hin gene occupies about two-thirds of the inversion region; it is required for the inversion of the fljB controlling region.</text>
</comment>
<accession>A0A5Y1YGM3</accession>
<evidence type="ECO:0000313" key="8">
    <source>
        <dbReference type="EMBL" id="ECC3917696.1"/>
    </source>
</evidence>
<evidence type="ECO:0000256" key="5">
    <source>
        <dbReference type="ARBA" id="ARBA00023172"/>
    </source>
</evidence>
<dbReference type="CDD" id="cd03768">
    <property type="entry name" value="SR_ResInv"/>
    <property type="match status" value="1"/>
</dbReference>
<proteinExistence type="inferred from homology"/>
<dbReference type="AlphaFoldDB" id="A0A5Y1YGM3"/>
<dbReference type="InterPro" id="IPR050639">
    <property type="entry name" value="SSR_resolvase"/>
</dbReference>
<evidence type="ECO:0000259" key="7">
    <source>
        <dbReference type="PROSITE" id="PS51736"/>
    </source>
</evidence>
<feature type="domain" description="Resolvase/invertase-type recombinase catalytic" evidence="7">
    <location>
        <begin position="2"/>
        <end position="142"/>
    </location>
</feature>
<keyword evidence="3" id="KW-0230">DNA invertase</keyword>
<dbReference type="GO" id="GO:0015074">
    <property type="term" value="P:DNA integration"/>
    <property type="evidence" value="ECO:0007669"/>
    <property type="project" value="UniProtKB-KW"/>
</dbReference>
<evidence type="ECO:0000256" key="6">
    <source>
        <dbReference type="ARBA" id="ARBA00053186"/>
    </source>
</evidence>
<name>A0A5Y1YGM3_SALDZ</name>
<comment type="similarity">
    <text evidence="1">Belongs to the site-specific recombinase resolvase family.</text>
</comment>
<evidence type="ECO:0000256" key="2">
    <source>
        <dbReference type="ARBA" id="ARBA00022908"/>
    </source>
</evidence>
<sequence length="218" mass="23308">MLLIGYARVSKSDGVQTITPQRDALLSAGIDPERIYEDIASGRNDARPGLKACLKALQPGNTLVLWKLDRLGRDLRHLVNTVEELRVRGIHLKVLAGAGAEIDTTTANGRLAFGIFAAFAEFERELIAERTQAGLAAARARGRLGGRPRKMDRATLTMAMAAMADHKAVAADVARRLGMTTTTLYTYVNGDGSLKAPGQALLNGVTNNASRLTEGKGV</sequence>
<dbReference type="SMART" id="SM00857">
    <property type="entry name" value="Resolvase"/>
    <property type="match status" value="1"/>
</dbReference>
<dbReference type="EMBL" id="AAIBIC010000108">
    <property type="protein sequence ID" value="ECC3917696.1"/>
    <property type="molecule type" value="Genomic_DNA"/>
</dbReference>
<keyword evidence="4" id="KW-0238">DNA-binding</keyword>
<evidence type="ECO:0000256" key="3">
    <source>
        <dbReference type="ARBA" id="ARBA00023100"/>
    </source>
</evidence>
<dbReference type="PROSITE" id="PS51736">
    <property type="entry name" value="RECOMBINASES_3"/>
    <property type="match status" value="1"/>
</dbReference>
<evidence type="ECO:0000256" key="1">
    <source>
        <dbReference type="ARBA" id="ARBA00009913"/>
    </source>
</evidence>
<comment type="caution">
    <text evidence="8">The sequence shown here is derived from an EMBL/GenBank/DDBJ whole genome shotgun (WGS) entry which is preliminary data.</text>
</comment>
<dbReference type="PANTHER" id="PTHR30461:SF2">
    <property type="entry name" value="SERINE RECOMBINASE PINE-RELATED"/>
    <property type="match status" value="1"/>
</dbReference>
<keyword evidence="5" id="KW-0233">DNA recombination</keyword>
<dbReference type="GO" id="GO:0000150">
    <property type="term" value="F:DNA strand exchange activity"/>
    <property type="evidence" value="ECO:0007669"/>
    <property type="project" value="UniProtKB-KW"/>
</dbReference>
<dbReference type="Pfam" id="PF00239">
    <property type="entry name" value="Resolvase"/>
    <property type="match status" value="1"/>
</dbReference>
<dbReference type="SUPFAM" id="SSF53041">
    <property type="entry name" value="Resolvase-like"/>
    <property type="match status" value="1"/>
</dbReference>
<dbReference type="InterPro" id="IPR036162">
    <property type="entry name" value="Resolvase-like_N_sf"/>
</dbReference>
<dbReference type="FunFam" id="3.40.50.1390:FF:000001">
    <property type="entry name" value="DNA recombinase"/>
    <property type="match status" value="1"/>
</dbReference>
<reference evidence="8" key="1">
    <citation type="submission" date="2018-08" db="EMBL/GenBank/DDBJ databases">
        <authorList>
            <person name="Ashton P.M."/>
            <person name="Dallman T."/>
            <person name="Nair S."/>
            <person name="De Pinna E."/>
            <person name="Peters T."/>
            <person name="Grant K."/>
        </authorList>
    </citation>
    <scope>NUCLEOTIDE SEQUENCE [LARGE SCALE GENOMIC DNA]</scope>
    <source>
        <strain evidence="8">294779</strain>
    </source>
</reference>
<evidence type="ECO:0000256" key="4">
    <source>
        <dbReference type="ARBA" id="ARBA00023125"/>
    </source>
</evidence>
<dbReference type="Gene3D" id="3.40.50.1390">
    <property type="entry name" value="Resolvase, N-terminal catalytic domain"/>
    <property type="match status" value="1"/>
</dbReference>
<dbReference type="PANTHER" id="PTHR30461">
    <property type="entry name" value="DNA-INVERTASE FROM LAMBDOID PROPHAGE"/>
    <property type="match status" value="1"/>
</dbReference>
<gene>
    <name evidence="8" type="ORF">CTQ69_28045</name>
</gene>
<dbReference type="GO" id="GO:0003677">
    <property type="term" value="F:DNA binding"/>
    <property type="evidence" value="ECO:0007669"/>
    <property type="project" value="UniProtKB-KW"/>
</dbReference>
<dbReference type="Proteomes" id="UP000839735">
    <property type="component" value="Unassembled WGS sequence"/>
</dbReference>
<protein>
    <submittedName>
        <fullName evidence="8">Recombinase family protein</fullName>
    </submittedName>
</protein>
<keyword evidence="2" id="KW-0229">DNA integration</keyword>
<dbReference type="InterPro" id="IPR006119">
    <property type="entry name" value="Resolv_N"/>
</dbReference>
<organism evidence="8">
    <name type="scientific">Salmonella diarizonae</name>
    <dbReference type="NCBI Taxonomy" id="59204"/>
    <lineage>
        <taxon>Bacteria</taxon>
        <taxon>Pseudomonadati</taxon>
        <taxon>Pseudomonadota</taxon>
        <taxon>Gammaproteobacteria</taxon>
        <taxon>Enterobacterales</taxon>
        <taxon>Enterobacteriaceae</taxon>
        <taxon>Salmonella</taxon>
    </lineage>
</organism>